<dbReference type="NCBIfam" id="TIGR01764">
    <property type="entry name" value="excise"/>
    <property type="match status" value="1"/>
</dbReference>
<dbReference type="Proteomes" id="UP000521358">
    <property type="component" value="Unassembled WGS sequence"/>
</dbReference>
<dbReference type="InterPro" id="IPR041657">
    <property type="entry name" value="HTH_17"/>
</dbReference>
<dbReference type="InterPro" id="IPR009061">
    <property type="entry name" value="DNA-bd_dom_put_sf"/>
</dbReference>
<evidence type="ECO:0000313" key="2">
    <source>
        <dbReference type="EMBL" id="NKC68866.1"/>
    </source>
</evidence>
<dbReference type="Pfam" id="PF12728">
    <property type="entry name" value="HTH_17"/>
    <property type="match status" value="1"/>
</dbReference>
<gene>
    <name evidence="2" type="ORF">HED35_12280</name>
</gene>
<evidence type="ECO:0000313" key="3">
    <source>
        <dbReference type="Proteomes" id="UP000521358"/>
    </source>
</evidence>
<comment type="caution">
    <text evidence="2">The sequence shown here is derived from an EMBL/GenBank/DDBJ whole genome shotgun (WGS) entry which is preliminary data.</text>
</comment>
<dbReference type="AlphaFoldDB" id="A0A7X6DAL2"/>
<feature type="domain" description="Helix-turn-helix" evidence="1">
    <location>
        <begin position="44"/>
        <end position="93"/>
    </location>
</feature>
<reference evidence="2 3" key="1">
    <citation type="submission" date="2020-03" db="EMBL/GenBank/DDBJ databases">
        <title>Bacterial samples isolated from urine from healthy bovine heifers (Gyr breed).</title>
        <authorList>
            <person name="Giannattasio-Ferraz S."/>
            <person name="Maskeri L."/>
            <person name="Penido A."/>
            <person name="Barbosa-Stancioli E.F."/>
            <person name="Putonti C."/>
        </authorList>
    </citation>
    <scope>NUCLEOTIDE SEQUENCE [LARGE SCALE GENOMIC DNA]</scope>
    <source>
        <strain evidence="2 3">UFMG-H7</strain>
    </source>
</reference>
<dbReference type="InterPro" id="IPR010093">
    <property type="entry name" value="SinI_DNA-bd"/>
</dbReference>
<proteinExistence type="predicted"/>
<dbReference type="EMBL" id="JAAVMB010000016">
    <property type="protein sequence ID" value="NKC68866.1"/>
    <property type="molecule type" value="Genomic_DNA"/>
</dbReference>
<dbReference type="RefSeq" id="WP_167807955.1">
    <property type="nucleotide sequence ID" value="NZ_JAAVMB010000016.1"/>
</dbReference>
<protein>
    <submittedName>
        <fullName evidence="2">Helix-turn-helix domain-containing protein</fullName>
    </submittedName>
</protein>
<organism evidence="2 3">
    <name type="scientific">Vagococcus fluvialis</name>
    <dbReference type="NCBI Taxonomy" id="2738"/>
    <lineage>
        <taxon>Bacteria</taxon>
        <taxon>Bacillati</taxon>
        <taxon>Bacillota</taxon>
        <taxon>Bacilli</taxon>
        <taxon>Lactobacillales</taxon>
        <taxon>Enterococcaceae</taxon>
        <taxon>Vagococcus</taxon>
    </lineage>
</organism>
<dbReference type="SUPFAM" id="SSF46955">
    <property type="entry name" value="Putative DNA-binding domain"/>
    <property type="match status" value="1"/>
</dbReference>
<name>A0A7X6DAL2_9ENTE</name>
<accession>A0A7X6DAL2</accession>
<dbReference type="GO" id="GO:0003677">
    <property type="term" value="F:DNA binding"/>
    <property type="evidence" value="ECO:0007669"/>
    <property type="project" value="InterPro"/>
</dbReference>
<sequence>MNGEEMTIDRLIEERAQQTLASEIRRLEQILNDLLKRANQYPPYMNIKKACEYLSVSRGTLNKFIREDGLPITVIDGIKLISKSDLDEFMLKHRN</sequence>
<evidence type="ECO:0000259" key="1">
    <source>
        <dbReference type="Pfam" id="PF12728"/>
    </source>
</evidence>